<dbReference type="InterPro" id="IPR003594">
    <property type="entry name" value="HATPase_dom"/>
</dbReference>
<dbReference type="KEGG" id="tasa:A1Q1_02951"/>
<dbReference type="SUPFAM" id="SSF52172">
    <property type="entry name" value="CheY-like"/>
    <property type="match status" value="2"/>
</dbReference>
<dbReference type="SMART" id="SM00387">
    <property type="entry name" value="HATPase_c"/>
    <property type="match status" value="2"/>
</dbReference>
<dbReference type="Pfam" id="PF02518">
    <property type="entry name" value="HATPase_c"/>
    <property type="match status" value="2"/>
</dbReference>
<dbReference type="CDD" id="cd00156">
    <property type="entry name" value="REC"/>
    <property type="match status" value="1"/>
</dbReference>
<evidence type="ECO:0000256" key="3">
    <source>
        <dbReference type="ARBA" id="ARBA00022553"/>
    </source>
</evidence>
<evidence type="ECO:0000313" key="13">
    <source>
        <dbReference type="Proteomes" id="UP000002748"/>
    </source>
</evidence>
<feature type="domain" description="Response regulatory" evidence="10">
    <location>
        <begin position="1124"/>
        <end position="1276"/>
    </location>
</feature>
<dbReference type="GO" id="GO:0000155">
    <property type="term" value="F:phosphorelay sensor kinase activity"/>
    <property type="evidence" value="ECO:0007669"/>
    <property type="project" value="InterPro"/>
</dbReference>
<dbReference type="SMART" id="SM00448">
    <property type="entry name" value="REC"/>
    <property type="match status" value="2"/>
</dbReference>
<evidence type="ECO:0000256" key="2">
    <source>
        <dbReference type="ARBA" id="ARBA00012438"/>
    </source>
</evidence>
<dbReference type="CDD" id="cd00082">
    <property type="entry name" value="HisKA"/>
    <property type="match status" value="2"/>
</dbReference>
<dbReference type="PROSITE" id="PS50112">
    <property type="entry name" value="PAS"/>
    <property type="match status" value="1"/>
</dbReference>
<dbReference type="InterPro" id="IPR036097">
    <property type="entry name" value="HisK_dim/P_sf"/>
</dbReference>
<evidence type="ECO:0000259" key="10">
    <source>
        <dbReference type="PROSITE" id="PS50110"/>
    </source>
</evidence>
<protein>
    <recommendedName>
        <fullName evidence="2">histidine kinase</fullName>
        <ecNumber evidence="2">2.7.13.3</ecNumber>
    </recommendedName>
</protein>
<dbReference type="HOGENOM" id="CLU_000445_82_0_1"/>
<comment type="caution">
    <text evidence="12">The sequence shown here is derived from an EMBL/GenBank/DDBJ whole genome shotgun (WGS) entry which is preliminary data.</text>
</comment>
<feature type="domain" description="Histidine kinase" evidence="9">
    <location>
        <begin position="260"/>
        <end position="473"/>
    </location>
</feature>
<dbReference type="Gene3D" id="3.30.565.10">
    <property type="entry name" value="Histidine kinase-like ATPase, C-terminal domain"/>
    <property type="match status" value="2"/>
</dbReference>
<keyword evidence="4" id="KW-0808">Transferase</keyword>
<evidence type="ECO:0000256" key="5">
    <source>
        <dbReference type="ARBA" id="ARBA00022777"/>
    </source>
</evidence>
<dbReference type="SMART" id="SM00388">
    <property type="entry name" value="HisKA"/>
    <property type="match status" value="2"/>
</dbReference>
<name>J4UB63_TRIAS</name>
<dbReference type="SUPFAM" id="SSF47384">
    <property type="entry name" value="Homodimeric domain of signal transducing histidine kinase"/>
    <property type="match status" value="2"/>
</dbReference>
<dbReference type="InterPro" id="IPR005467">
    <property type="entry name" value="His_kinase_dom"/>
</dbReference>
<evidence type="ECO:0000256" key="7">
    <source>
        <dbReference type="SAM" id="Coils"/>
    </source>
</evidence>
<dbReference type="InterPro" id="IPR004358">
    <property type="entry name" value="Sig_transdc_His_kin-like_C"/>
</dbReference>
<feature type="modified residue" description="4-aspartylphosphate" evidence="6">
    <location>
        <position position="1205"/>
    </location>
</feature>
<gene>
    <name evidence="12" type="ORF">A1Q1_02951</name>
</gene>
<dbReference type="RefSeq" id="XP_014179655.1">
    <property type="nucleotide sequence ID" value="XM_014324180.1"/>
</dbReference>
<dbReference type="SUPFAM" id="SSF55874">
    <property type="entry name" value="ATPase domain of HSP90 chaperone/DNA topoisomerase II/histidine kinase"/>
    <property type="match status" value="2"/>
</dbReference>
<dbReference type="CDD" id="cd00130">
    <property type="entry name" value="PAS"/>
    <property type="match status" value="1"/>
</dbReference>
<dbReference type="Pfam" id="PF00512">
    <property type="entry name" value="HisKA"/>
    <property type="match status" value="1"/>
</dbReference>
<dbReference type="VEuPathDB" id="FungiDB:A1Q1_02951"/>
<dbReference type="Gene3D" id="3.30.450.20">
    <property type="entry name" value="PAS domain"/>
    <property type="match status" value="1"/>
</dbReference>
<reference evidence="12 13" key="1">
    <citation type="journal article" date="2012" name="Eukaryot. Cell">
        <title>Draft genome sequence of CBS 2479, the standard type strain of Trichosporon asahii.</title>
        <authorList>
            <person name="Yang R.Y."/>
            <person name="Li H.T."/>
            <person name="Zhu H."/>
            <person name="Zhou G.P."/>
            <person name="Wang M."/>
            <person name="Wang L."/>
        </authorList>
    </citation>
    <scope>NUCLEOTIDE SEQUENCE [LARGE SCALE GENOMIC DNA]</scope>
    <source>
        <strain evidence="13">ATCC 90039 / CBS 2479 / JCM 2466 / KCTC 7840 / NCYC 2677 / UAMH 7654</strain>
    </source>
</reference>
<dbReference type="PROSITE" id="PS50109">
    <property type="entry name" value="HIS_KIN"/>
    <property type="match status" value="2"/>
</dbReference>
<feature type="domain" description="Response regulatory" evidence="10">
    <location>
        <begin position="555"/>
        <end position="672"/>
    </location>
</feature>
<dbReference type="Pfam" id="PF00072">
    <property type="entry name" value="Response_reg"/>
    <property type="match status" value="2"/>
</dbReference>
<feature type="domain" description="Histidine kinase" evidence="9">
    <location>
        <begin position="833"/>
        <end position="1101"/>
    </location>
</feature>
<organism evidence="12 13">
    <name type="scientific">Trichosporon asahii var. asahii (strain ATCC 90039 / CBS 2479 / JCM 2466 / KCTC 7840 / NBRC 103889/ NCYC 2677 / UAMH 7654)</name>
    <name type="common">Yeast</name>
    <dbReference type="NCBI Taxonomy" id="1186058"/>
    <lineage>
        <taxon>Eukaryota</taxon>
        <taxon>Fungi</taxon>
        <taxon>Dikarya</taxon>
        <taxon>Basidiomycota</taxon>
        <taxon>Agaricomycotina</taxon>
        <taxon>Tremellomycetes</taxon>
        <taxon>Trichosporonales</taxon>
        <taxon>Trichosporonaceae</taxon>
        <taxon>Trichosporon</taxon>
    </lineage>
</organism>
<dbReference type="Gene3D" id="1.10.287.130">
    <property type="match status" value="2"/>
</dbReference>
<dbReference type="PROSITE" id="PS50110">
    <property type="entry name" value="RESPONSE_REGULATORY"/>
    <property type="match status" value="2"/>
</dbReference>
<evidence type="ECO:0000256" key="6">
    <source>
        <dbReference type="PROSITE-ProRule" id="PRU00169"/>
    </source>
</evidence>
<dbReference type="Pfam" id="PF13188">
    <property type="entry name" value="PAS_8"/>
    <property type="match status" value="1"/>
</dbReference>
<feature type="region of interest" description="Disordered" evidence="8">
    <location>
        <begin position="106"/>
        <end position="138"/>
    </location>
</feature>
<feature type="compositionally biased region" description="Low complexity" evidence="8">
    <location>
        <begin position="113"/>
        <end position="138"/>
    </location>
</feature>
<dbReference type="EMBL" id="ALBS01000215">
    <property type="protein sequence ID" value="EJT48035.1"/>
    <property type="molecule type" value="Genomic_DNA"/>
</dbReference>
<evidence type="ECO:0000313" key="12">
    <source>
        <dbReference type="EMBL" id="EJT48035.1"/>
    </source>
</evidence>
<feature type="compositionally biased region" description="Polar residues" evidence="8">
    <location>
        <begin position="516"/>
        <end position="528"/>
    </location>
</feature>
<feature type="domain" description="PAS" evidence="11">
    <location>
        <begin position="688"/>
        <end position="730"/>
    </location>
</feature>
<dbReference type="CDD" id="cd17546">
    <property type="entry name" value="REC_hyHK_CKI1_RcsC-like"/>
    <property type="match status" value="1"/>
</dbReference>
<dbReference type="Proteomes" id="UP000002748">
    <property type="component" value="Unassembled WGS sequence"/>
</dbReference>
<feature type="modified residue" description="4-aspartylphosphate" evidence="6">
    <location>
        <position position="603"/>
    </location>
</feature>
<dbReference type="InterPro" id="IPR035965">
    <property type="entry name" value="PAS-like_dom_sf"/>
</dbReference>
<dbReference type="InterPro" id="IPR000014">
    <property type="entry name" value="PAS"/>
</dbReference>
<proteinExistence type="predicted"/>
<dbReference type="EC" id="2.7.13.3" evidence="2"/>
<keyword evidence="3 6" id="KW-0597">Phosphoprotein</keyword>
<feature type="region of interest" description="Disordered" evidence="8">
    <location>
        <begin position="507"/>
        <end position="533"/>
    </location>
</feature>
<dbReference type="InterPro" id="IPR003661">
    <property type="entry name" value="HisK_dim/P_dom"/>
</dbReference>
<dbReference type="PANTHER" id="PTHR43047">
    <property type="entry name" value="TWO-COMPONENT HISTIDINE PROTEIN KINASE"/>
    <property type="match status" value="1"/>
</dbReference>
<feature type="coiled-coil region" evidence="7">
    <location>
        <begin position="803"/>
        <end position="830"/>
    </location>
</feature>
<dbReference type="GeneID" id="25986464"/>
<evidence type="ECO:0000259" key="9">
    <source>
        <dbReference type="PROSITE" id="PS50109"/>
    </source>
</evidence>
<keyword evidence="7" id="KW-0175">Coiled coil</keyword>
<evidence type="ECO:0000256" key="8">
    <source>
        <dbReference type="SAM" id="MobiDB-lite"/>
    </source>
</evidence>
<keyword evidence="5 12" id="KW-0418">Kinase</keyword>
<dbReference type="InterPro" id="IPR011006">
    <property type="entry name" value="CheY-like_superfamily"/>
</dbReference>
<sequence length="1287" mass="141430">MSIDTTEKVLADRRFDTARELVEEIAFAQNRRKLFETLADVLERNSMDIPFAMCYSISDERSSYPNVDLTLEAAIGIPDDHPCCPYKMQVPLPARRRPMAAPMQDLRPDLLHGSPSPSISSRRMSSRSMTSSGGTMRGQSYIVSEDRTAWPIAQALQVRQCVVMDDCSELIEGLPLRQWDMLPDQAIVVPIMNNHTSPSAVLILGLNVHSTLDQAYLDWIHVLRGHLASAIASVTAFETQVSQRLEREKLERAKTAWFRGAAHEFRTPLTLIAGPLEDVLSTPLDGEQRNTIKLAQRNVQRLQRLVTSLLDFTRIEAGRLTAHFAPGDFGQFVENIASLFKPALDRKGIEFLLDIQESSDLVSFDPVLFEMVLSNVLSNSFKYTATGSVTLKVWFDSNVNLSVVDTGIGVGEDEEVGKLYHRTQTAVQSGVGGTGIGLALAKEIVKLHEGELSISQNADGIGTHVLIWFPKDHLETEDYFSVAPIGAYVRQTASEMVLSTIGEEVGSEWSGDTGRDSTSSIGTPLTMGSSQSISGTSSVAAQALGEALMFEKSDILLVVDDNEELRTYISHIFSPFCTVIQASGGDEAYKLVKSHRPHLVLSDLLMPASSGMDLLLAIRSSEDRGIKSTPVIILSAINDDETRLEGLVGGAEEYISKPFKRNELLARVHLHMQMGKRRAALEDLFAQREQEIAVLSDHCPSGIIRADADGRIVYANAAFCEPAGITANDITRDTDLLALWSKCCDADMVELMGDKWAAIFDGEAATTNVTWKWKTGRTMTANFIRLDQVRPNMSGIIGCVTDITYQEERLQEAEQRRIAAEEQKRSHERLVDFTSHEIRTPVSAILQCSSIVKENLLSLQEQLQEDGTIRSSPALLAQVNEDLAALDSIHQCGLVQERIAADVLSLARIQLDMLSLHSVPVDIAEAGQSALNLFKAEAKMKRINMALEFGDTLRETGVHAVNTDPVRLGQVITNLISNAIRFTSTSTVRDITVAFNVAWAPPTTNCLLPPEAVYPQNCPPGTPVYLYVAVRDTGPGMTPEERDGLFQRFHQGNKMIHTQYGGSGLGLFICKNITELLGGRIEVESAVGRGSEFRFFIQTETASMPPPKVVETEIKQLQHIQKMNVLVVEDNDINSTVLRRQILKAGLDCDVADNGLVALNHLLAVQDLPPLTPGSEASINLEPPLSPVGSAGSAQRQPYDVVLMDLEMPVMDGLTAVRRIRQFEAEGKLPGHQLVIALTGNAREGQIEEALKSGMDDVVIKPYKLPQLLRTMEQAVMGQSLGDLRLN</sequence>
<dbReference type="OrthoDB" id="60033at2759"/>
<evidence type="ECO:0000256" key="4">
    <source>
        <dbReference type="ARBA" id="ARBA00022679"/>
    </source>
</evidence>
<comment type="catalytic activity">
    <reaction evidence="1">
        <text>ATP + protein L-histidine = ADP + protein N-phospho-L-histidine.</text>
        <dbReference type="EC" id="2.7.13.3"/>
    </reaction>
</comment>
<dbReference type="InterPro" id="IPR001789">
    <property type="entry name" value="Sig_transdc_resp-reg_receiver"/>
</dbReference>
<evidence type="ECO:0000256" key="1">
    <source>
        <dbReference type="ARBA" id="ARBA00000085"/>
    </source>
</evidence>
<dbReference type="InterPro" id="IPR036890">
    <property type="entry name" value="HATPase_C_sf"/>
</dbReference>
<dbReference type="Gene3D" id="3.40.50.2300">
    <property type="match status" value="2"/>
</dbReference>
<dbReference type="PRINTS" id="PR00344">
    <property type="entry name" value="BCTRLSENSOR"/>
</dbReference>
<accession>J4UB63</accession>
<dbReference type="SUPFAM" id="SSF55785">
    <property type="entry name" value="PYP-like sensor domain (PAS domain)"/>
    <property type="match status" value="1"/>
</dbReference>
<evidence type="ECO:0000259" key="11">
    <source>
        <dbReference type="PROSITE" id="PS50112"/>
    </source>
</evidence>